<evidence type="ECO:0000256" key="1">
    <source>
        <dbReference type="SAM" id="MobiDB-lite"/>
    </source>
</evidence>
<evidence type="ECO:0000313" key="3">
    <source>
        <dbReference type="Proteomes" id="UP000254287"/>
    </source>
</evidence>
<feature type="region of interest" description="Disordered" evidence="1">
    <location>
        <begin position="32"/>
        <end position="51"/>
    </location>
</feature>
<dbReference type="AlphaFoldDB" id="A0A376CXF3"/>
<evidence type="ECO:0000313" key="2">
    <source>
        <dbReference type="EMBL" id="STC75951.1"/>
    </source>
</evidence>
<dbReference type="EMBL" id="UFXP01000001">
    <property type="protein sequence ID" value="STC75951.1"/>
    <property type="molecule type" value="Genomic_DNA"/>
</dbReference>
<sequence length="51" mass="5200">MANAAQWSLVAATAFFALSFVGALRVLRAAGEKGAPANSADLGARVNRVPN</sequence>
<proteinExistence type="predicted"/>
<name>A0A376CXF3_9CORY</name>
<reference evidence="2 3" key="1">
    <citation type="submission" date="2018-06" db="EMBL/GenBank/DDBJ databases">
        <authorList>
            <consortium name="Pathogen Informatics"/>
            <person name="Doyle S."/>
        </authorList>
    </citation>
    <scope>NUCLEOTIDE SEQUENCE [LARGE SCALE GENOMIC DNA]</scope>
    <source>
        <strain evidence="2 3">NCTC10289</strain>
    </source>
</reference>
<protein>
    <submittedName>
        <fullName evidence="2">Uncharacterized protein</fullName>
    </submittedName>
</protein>
<accession>A0A376CXF3</accession>
<gene>
    <name evidence="2" type="ORF">NCTC10289_00826</name>
</gene>
<organism evidence="2 3">
    <name type="scientific">Corynebacterium minutissimum</name>
    <dbReference type="NCBI Taxonomy" id="38301"/>
    <lineage>
        <taxon>Bacteria</taxon>
        <taxon>Bacillati</taxon>
        <taxon>Actinomycetota</taxon>
        <taxon>Actinomycetes</taxon>
        <taxon>Mycobacteriales</taxon>
        <taxon>Corynebacteriaceae</taxon>
        <taxon>Corynebacterium</taxon>
    </lineage>
</organism>
<dbReference type="Proteomes" id="UP000254287">
    <property type="component" value="Unassembled WGS sequence"/>
</dbReference>